<sequence length="396" mass="44141">MTQQQRSAFSTILAIHDLAMLVLEFQCGIYEDVYPLMLRHDVIATTCTNIIADPSNAKSHLMDFHTAFAPWYHLRSDTASSSLRRLLRCNPKLAPLLALYGVFTNTAPLLTGLLQLPQTPSLRWSSIWMDIAASAGHLRALRVLDVVTKTCPFSAMDHAAMNGHLHVVTYLHEHRREGCTESAMDYASANGHLAVVAYLHAHRYEGCTTFAMDWAAEHGHLDVVRFLHENRTEGASPNALADAAINGHLEVVRFLLTYRPSDGCREDAMDRVAGNGHLKIVQLLHEATTCRGWTTSAMDNAAAGGHLEVVQFLHRHRPEGVSDAALVRAAEGGHFDVVRFLHEHYTQGDRVATIDRAARQGHAQIVGYLQGKRKREGQSLYDTIKRVRLAHWPLFL</sequence>
<gene>
    <name evidence="3" type="ORF">DYB26_013281</name>
    <name evidence="2" type="ORF">DYB38_004172</name>
</gene>
<comment type="caution">
    <text evidence="2">The sequence shown here is derived from an EMBL/GenBank/DDBJ whole genome shotgun (WGS) entry which is preliminary data.</text>
</comment>
<dbReference type="InterPro" id="IPR002110">
    <property type="entry name" value="Ankyrin_rpt"/>
</dbReference>
<dbReference type="PANTHER" id="PTHR46586">
    <property type="entry name" value="ANKYRIN REPEAT-CONTAINING PROTEIN"/>
    <property type="match status" value="1"/>
</dbReference>
<reference evidence="4 5" key="1">
    <citation type="submission" date="2018-08" db="EMBL/GenBank/DDBJ databases">
        <title>Aphanomyces genome sequencing and annotation.</title>
        <authorList>
            <person name="Minardi D."/>
            <person name="Oidtmann B."/>
            <person name="Van Der Giezen M."/>
            <person name="Studholme D.J."/>
        </authorList>
    </citation>
    <scope>NUCLEOTIDE SEQUENCE [LARGE SCALE GENOMIC DNA]</scope>
    <source>
        <strain evidence="3 5">FDL457</strain>
        <strain evidence="2 4">SA</strain>
    </source>
</reference>
<organism evidence="2 4">
    <name type="scientific">Aphanomyces astaci</name>
    <name type="common">Crayfish plague agent</name>
    <dbReference type="NCBI Taxonomy" id="112090"/>
    <lineage>
        <taxon>Eukaryota</taxon>
        <taxon>Sar</taxon>
        <taxon>Stramenopiles</taxon>
        <taxon>Oomycota</taxon>
        <taxon>Saprolegniomycetes</taxon>
        <taxon>Saprolegniales</taxon>
        <taxon>Verrucalvaceae</taxon>
        <taxon>Aphanomyces</taxon>
    </lineage>
</organism>
<evidence type="ECO:0000313" key="3">
    <source>
        <dbReference type="EMBL" id="RHZ38500.1"/>
    </source>
</evidence>
<dbReference type="Gene3D" id="1.25.40.20">
    <property type="entry name" value="Ankyrin repeat-containing domain"/>
    <property type="match status" value="3"/>
</dbReference>
<dbReference type="Proteomes" id="UP000286510">
    <property type="component" value="Unassembled WGS sequence"/>
</dbReference>
<evidence type="ECO:0000256" key="1">
    <source>
        <dbReference type="SAM" id="SignalP"/>
    </source>
</evidence>
<dbReference type="AlphaFoldDB" id="A0A397DXT3"/>
<proteinExistence type="predicted"/>
<dbReference type="Proteomes" id="UP000265716">
    <property type="component" value="Unassembled WGS sequence"/>
</dbReference>
<name>A0A397DXT3_APHAT</name>
<feature type="chain" id="PRO_5036074514" evidence="1">
    <location>
        <begin position="25"/>
        <end position="396"/>
    </location>
</feature>
<dbReference type="SUPFAM" id="SSF48403">
    <property type="entry name" value="Ankyrin repeat"/>
    <property type="match status" value="1"/>
</dbReference>
<dbReference type="Pfam" id="PF13637">
    <property type="entry name" value="Ank_4"/>
    <property type="match status" value="2"/>
</dbReference>
<dbReference type="VEuPathDB" id="FungiDB:H257_17958"/>
<evidence type="ECO:0000313" key="4">
    <source>
        <dbReference type="Proteomes" id="UP000265716"/>
    </source>
</evidence>
<dbReference type="InterPro" id="IPR036770">
    <property type="entry name" value="Ankyrin_rpt-contain_sf"/>
</dbReference>
<dbReference type="EMBL" id="QUTC01002741">
    <property type="protein sequence ID" value="RHY73042.1"/>
    <property type="molecule type" value="Genomic_DNA"/>
</dbReference>
<protein>
    <submittedName>
        <fullName evidence="2">Uncharacterized protein</fullName>
    </submittedName>
</protein>
<keyword evidence="1" id="KW-0732">Signal</keyword>
<dbReference type="PANTHER" id="PTHR46586:SF3">
    <property type="entry name" value="ANKYRIN REPEAT-CONTAINING PROTEIN"/>
    <property type="match status" value="1"/>
</dbReference>
<accession>A0A397DXT3</accession>
<evidence type="ECO:0000313" key="2">
    <source>
        <dbReference type="EMBL" id="RHY73042.1"/>
    </source>
</evidence>
<dbReference type="Pfam" id="PF12796">
    <property type="entry name" value="Ank_2"/>
    <property type="match status" value="1"/>
</dbReference>
<feature type="signal peptide" evidence="1">
    <location>
        <begin position="1"/>
        <end position="24"/>
    </location>
</feature>
<evidence type="ECO:0000313" key="5">
    <source>
        <dbReference type="Proteomes" id="UP000286510"/>
    </source>
</evidence>
<dbReference type="EMBL" id="QUTF01008614">
    <property type="protein sequence ID" value="RHZ38500.1"/>
    <property type="molecule type" value="Genomic_DNA"/>
</dbReference>
<dbReference type="InterPro" id="IPR052050">
    <property type="entry name" value="SecEffector_AnkRepeat"/>
</dbReference>